<organism evidence="3">
    <name type="scientific">Pseudomonas aeruginosa</name>
    <dbReference type="NCBI Taxonomy" id="287"/>
    <lineage>
        <taxon>Bacteria</taxon>
        <taxon>Pseudomonadati</taxon>
        <taxon>Pseudomonadota</taxon>
        <taxon>Gammaproteobacteria</taxon>
        <taxon>Pseudomonadales</taxon>
        <taxon>Pseudomonadaceae</taxon>
        <taxon>Pseudomonas</taxon>
    </lineage>
</organism>
<dbReference type="PDBsum" id="6Q1H"/>
<evidence type="ECO:0000259" key="2">
    <source>
        <dbReference type="Pfam" id="PF20247"/>
    </source>
</evidence>
<dbReference type="CDD" id="cd21411">
    <property type="entry name" value="NucC"/>
    <property type="match status" value="1"/>
</dbReference>
<dbReference type="Pfam" id="PF20247">
    <property type="entry name" value="DUF6602"/>
    <property type="match status" value="1"/>
</dbReference>
<sequence>MAGSRRTWPGDQQRYGCRAQAARAAAAVPGEPRRKHRHRPRASWSQYRSASRLARTVWPQVPTVLIPSASIHVPSRYSMSQWSLSQLLSSLHEDIQQRLSVVRKTFGHPGTKGDASENVWIDMLDTYLPKRYQAAKAHVVDSLGNFSQQIDVVVFDRQYSPFIFTYENETIIPAESVYAVFEAKQTADAGLVAYAQEKVASVRRLHRTSLPIPHAGGTYPAKPLIPILGGLLTFESEWSPALGPSMDKALNANLTEGRLDIGCVAAHGHFFYDQASGAYSYTNENKPATAFLFKLIAQLQFSGTVPMIDVEAYGQWLTK</sequence>
<feature type="region of interest" description="Disordered" evidence="1">
    <location>
        <begin position="25"/>
        <end position="45"/>
    </location>
</feature>
<proteinExistence type="predicted"/>
<dbReference type="InterPro" id="IPR046537">
    <property type="entry name" value="DUF6602"/>
</dbReference>
<protein>
    <submittedName>
        <fullName evidence="3">Uncharacterized protein ORF C62</fullName>
    </submittedName>
</protein>
<dbReference type="AlphaFoldDB" id="Q8GQ48"/>
<reference evidence="3" key="1">
    <citation type="journal article" date="2002" name="J. Bacteriol.">
        <title>Gene islands integrated into tRNA(Gly) genes confer genome diversity on a Pseudomonas aeruginosa clone.</title>
        <authorList>
            <person name="Larbig K.D."/>
            <person name="Christmann A."/>
            <person name="Johann A."/>
            <person name="Klockgether J."/>
            <person name="Hartsch T."/>
            <person name="Merkl R."/>
            <person name="Wiehlmann L."/>
            <person name="Fritz H.-J."/>
            <person name="Tuemmler B."/>
        </authorList>
    </citation>
    <scope>NUCLEOTIDE SEQUENCE</scope>
    <source>
        <strain evidence="3">C</strain>
    </source>
</reference>
<dbReference type="EMBL" id="AF440523">
    <property type="protein sequence ID" value="AAN62156.1"/>
    <property type="molecule type" value="Genomic_DNA"/>
</dbReference>
<feature type="domain" description="DUF6602" evidence="2">
    <location>
        <begin position="103"/>
        <end position="205"/>
    </location>
</feature>
<evidence type="ECO:0000313" key="3">
    <source>
        <dbReference type="EMBL" id="AAN62156.1"/>
    </source>
</evidence>
<accession>Q8GQ48</accession>
<name>Q8GQ48_PSEAI</name>
<gene>
    <name evidence="3" type="primary">ORF C62</name>
</gene>
<evidence type="ECO:0000256" key="1">
    <source>
        <dbReference type="SAM" id="MobiDB-lite"/>
    </source>
</evidence>